<gene>
    <name evidence="7" type="ORF">HMPREF1555_00038</name>
</gene>
<feature type="transmembrane region" description="Helical" evidence="6">
    <location>
        <begin position="320"/>
        <end position="337"/>
    </location>
</feature>
<dbReference type="Proteomes" id="UP000016630">
    <property type="component" value="Unassembled WGS sequence"/>
</dbReference>
<evidence type="ECO:0000256" key="1">
    <source>
        <dbReference type="ARBA" id="ARBA00004651"/>
    </source>
</evidence>
<keyword evidence="2" id="KW-1003">Cell membrane</keyword>
<feature type="transmembrane region" description="Helical" evidence="6">
    <location>
        <begin position="290"/>
        <end position="314"/>
    </location>
</feature>
<evidence type="ECO:0000256" key="4">
    <source>
        <dbReference type="ARBA" id="ARBA00022989"/>
    </source>
</evidence>
<keyword evidence="4 6" id="KW-1133">Transmembrane helix</keyword>
<keyword evidence="5 6" id="KW-0472">Membrane</keyword>
<sequence length="349" mass="39253">MTNNIGQEIMPADKSDRWKSVAKVIIPLAIGGLLLWLVYRKMDFSAIGKIVRDGVNYYIIAFSLLFGLAANCIRGLRWQLLIEPLASPHPQKINAILTTLGNYTVNMALPRAGEFWRCAEESRYEKIPFPQLLGTLFMDRIMDLVMVGLITLSIMMGFQGFFSAFFARNPQLTQGFFTIFSSIWLYVAVVGIGLLFFLLYKYLSHVGPIRKVAALIGRILEGLRSIWHMEHKWLFILYSILLWVGYFFYFYTTFCAFDFTRSLGMGVGLISFAMSSIAVAVPVQGGVGPWHFMVIATLVAFGVTKEDAGAFALVVHTTQTVWTTAVGFVAIGLLPFVNKKYNRIKQSNN</sequence>
<feature type="transmembrane region" description="Helical" evidence="6">
    <location>
        <begin position="179"/>
        <end position="200"/>
    </location>
</feature>
<reference evidence="7 8" key="1">
    <citation type="submission" date="2013-06" db="EMBL/GenBank/DDBJ databases">
        <authorList>
            <person name="Weinstock G."/>
            <person name="Sodergren E."/>
            <person name="Lobos E.A."/>
            <person name="Fulton L."/>
            <person name="Fulton R."/>
            <person name="Courtney L."/>
            <person name="Fronick C."/>
            <person name="O'Laughlin M."/>
            <person name="Godfrey J."/>
            <person name="Wilson R.M."/>
            <person name="Miner T."/>
            <person name="Farmer C."/>
            <person name="Delehaunty K."/>
            <person name="Cordes M."/>
            <person name="Minx P."/>
            <person name="Tomlinson C."/>
            <person name="Chen J."/>
            <person name="Wollam A."/>
            <person name="Pepin K.H."/>
            <person name="Bhonagiri V."/>
            <person name="Zhang X."/>
            <person name="Warren W."/>
            <person name="Mitreva M."/>
            <person name="Mardis E.R."/>
            <person name="Wilson R.K."/>
        </authorList>
    </citation>
    <scope>NUCLEOTIDE SEQUENCE [LARGE SCALE GENOMIC DNA]</scope>
    <source>
        <strain evidence="7 8">F0570</strain>
    </source>
</reference>
<feature type="transmembrane region" description="Helical" evidence="6">
    <location>
        <begin position="144"/>
        <end position="167"/>
    </location>
</feature>
<dbReference type="PANTHER" id="PTHR39087">
    <property type="entry name" value="UPF0104 MEMBRANE PROTEIN MJ1595"/>
    <property type="match status" value="1"/>
</dbReference>
<comment type="caution">
    <text evidence="7">The sequence shown here is derived from an EMBL/GenBank/DDBJ whole genome shotgun (WGS) entry which is preliminary data.</text>
</comment>
<evidence type="ECO:0000256" key="3">
    <source>
        <dbReference type="ARBA" id="ARBA00022692"/>
    </source>
</evidence>
<feature type="transmembrane region" description="Helical" evidence="6">
    <location>
        <begin position="21"/>
        <end position="39"/>
    </location>
</feature>
<evidence type="ECO:0000256" key="6">
    <source>
        <dbReference type="SAM" id="Phobius"/>
    </source>
</evidence>
<evidence type="ECO:0000256" key="5">
    <source>
        <dbReference type="ARBA" id="ARBA00023136"/>
    </source>
</evidence>
<dbReference type="EMBL" id="AWUW01000001">
    <property type="protein sequence ID" value="ERJ69083.1"/>
    <property type="molecule type" value="Genomic_DNA"/>
</dbReference>
<dbReference type="Pfam" id="PF03706">
    <property type="entry name" value="LPG_synthase_TM"/>
    <property type="match status" value="1"/>
</dbReference>
<dbReference type="PATRIC" id="fig|1227271.3.peg.39"/>
<dbReference type="HOGENOM" id="CLU_048072_0_0_10"/>
<dbReference type="GO" id="GO:0005886">
    <property type="term" value="C:plasma membrane"/>
    <property type="evidence" value="ECO:0007669"/>
    <property type="project" value="UniProtKB-SubCell"/>
</dbReference>
<protein>
    <submittedName>
        <fullName evidence="7">Uncharacterized protein</fullName>
    </submittedName>
</protein>
<dbReference type="RefSeq" id="WP_021664849.1">
    <property type="nucleotide sequence ID" value="NZ_KI259103.1"/>
</dbReference>
<name>A0A0E2LTW9_PORGN</name>
<feature type="transmembrane region" description="Helical" evidence="6">
    <location>
        <begin position="233"/>
        <end position="251"/>
    </location>
</feature>
<dbReference type="InterPro" id="IPR022791">
    <property type="entry name" value="L-PG_synthase/AglD"/>
</dbReference>
<accession>A0A0E2LTW9</accession>
<feature type="transmembrane region" description="Helical" evidence="6">
    <location>
        <begin position="263"/>
        <end position="283"/>
    </location>
</feature>
<evidence type="ECO:0000313" key="7">
    <source>
        <dbReference type="EMBL" id="ERJ69083.1"/>
    </source>
</evidence>
<dbReference type="AlphaFoldDB" id="A0A0E2LTW9"/>
<comment type="subcellular location">
    <subcellularLocation>
        <location evidence="1">Cell membrane</location>
        <topology evidence="1">Multi-pass membrane protein</topology>
    </subcellularLocation>
</comment>
<evidence type="ECO:0000313" key="8">
    <source>
        <dbReference type="Proteomes" id="UP000016630"/>
    </source>
</evidence>
<evidence type="ECO:0000256" key="2">
    <source>
        <dbReference type="ARBA" id="ARBA00022475"/>
    </source>
</evidence>
<dbReference type="PANTHER" id="PTHR39087:SF2">
    <property type="entry name" value="UPF0104 MEMBRANE PROTEIN MJ1595"/>
    <property type="match status" value="1"/>
</dbReference>
<proteinExistence type="predicted"/>
<organism evidence="7 8">
    <name type="scientific">Porphyromonas gingivalis F0570</name>
    <dbReference type="NCBI Taxonomy" id="1227271"/>
    <lineage>
        <taxon>Bacteria</taxon>
        <taxon>Pseudomonadati</taxon>
        <taxon>Bacteroidota</taxon>
        <taxon>Bacteroidia</taxon>
        <taxon>Bacteroidales</taxon>
        <taxon>Porphyromonadaceae</taxon>
        <taxon>Porphyromonas</taxon>
    </lineage>
</organism>
<keyword evidence="3 6" id="KW-0812">Transmembrane</keyword>
<feature type="transmembrane region" description="Helical" evidence="6">
    <location>
        <begin position="55"/>
        <end position="73"/>
    </location>
</feature>